<reference evidence="5" key="1">
    <citation type="submission" date="2019-02" db="EMBL/GenBank/DDBJ databases">
        <authorList>
            <person name="Gruber-Vodicka R. H."/>
            <person name="Seah K. B. B."/>
        </authorList>
    </citation>
    <scope>NUCLEOTIDE SEQUENCE</scope>
    <source>
        <strain evidence="5">BECK_SA2B12</strain>
        <strain evidence="3">BECK_SA2B15</strain>
        <strain evidence="4">BECK_SA2B20</strain>
    </source>
</reference>
<proteinExistence type="predicted"/>
<feature type="domain" description="GmrSD restriction endonucleases C-terminal" evidence="2">
    <location>
        <begin position="423"/>
        <end position="559"/>
    </location>
</feature>
<dbReference type="PANTHER" id="PTHR35149">
    <property type="entry name" value="SLL5132 PROTEIN"/>
    <property type="match status" value="1"/>
</dbReference>
<dbReference type="AlphaFoldDB" id="A0A450V9Y6"/>
<evidence type="ECO:0000313" key="4">
    <source>
        <dbReference type="EMBL" id="VFJ95342.1"/>
    </source>
</evidence>
<dbReference type="EMBL" id="CAADFI010000075">
    <property type="protein sequence ID" value="VFJ95342.1"/>
    <property type="molecule type" value="Genomic_DNA"/>
</dbReference>
<accession>A0A450V9Y6</accession>
<dbReference type="EMBL" id="CAADFJ010000069">
    <property type="protein sequence ID" value="VFK01591.1"/>
    <property type="molecule type" value="Genomic_DNA"/>
</dbReference>
<evidence type="ECO:0000313" key="3">
    <source>
        <dbReference type="EMBL" id="VFJ94478.1"/>
    </source>
</evidence>
<dbReference type="InterPro" id="IPR004919">
    <property type="entry name" value="GmrSD_N"/>
</dbReference>
<evidence type="ECO:0000313" key="5">
    <source>
        <dbReference type="EMBL" id="VFK01591.1"/>
    </source>
</evidence>
<evidence type="ECO:0000259" key="2">
    <source>
        <dbReference type="Pfam" id="PF07510"/>
    </source>
</evidence>
<evidence type="ECO:0000259" key="1">
    <source>
        <dbReference type="Pfam" id="PF03235"/>
    </source>
</evidence>
<feature type="domain" description="GmrSD restriction endonucleases N-terminal" evidence="1">
    <location>
        <begin position="16"/>
        <end position="242"/>
    </location>
</feature>
<dbReference type="Pfam" id="PF03235">
    <property type="entry name" value="GmrSD_N"/>
    <property type="match status" value="1"/>
</dbReference>
<gene>
    <name evidence="3" type="ORF">BECKH772A_GA0070896_100727</name>
    <name evidence="4" type="ORF">BECKH772B_GA0070898_100757</name>
    <name evidence="5" type="ORF">BECKH772C_GA0070978_100697</name>
</gene>
<name>A0A450V9Y6_9GAMM</name>
<dbReference type="InterPro" id="IPR011089">
    <property type="entry name" value="GmrSD_C"/>
</dbReference>
<dbReference type="Pfam" id="PF07510">
    <property type="entry name" value="GmrSD_C"/>
    <property type="match status" value="1"/>
</dbReference>
<dbReference type="EMBL" id="CAADFG010000072">
    <property type="protein sequence ID" value="VFJ94478.1"/>
    <property type="molecule type" value="Genomic_DNA"/>
</dbReference>
<sequence>MPKSILLDTHTNNFLELIGNSRIYRVPPYQRDYSWTMEQWEDLWKDILEIYEDRNEYHYMGALVIQTLSDREFFIIDGQQRMATLSTLALAVLGQLQRLAKRGIDPAANRERAAGLRNRFIGEKDPASLVESSKLFLNRTDDGFYQDYLVQSREPRNPRGLPKSNKLIWNCFQYFSNRIESVEDFRKEGGSVAALLNETVARQLLFIVISVDDQLNAYTVFETLNARGLELSATDLLKNYLFSQVKTQADLDALQRRWHRLIHTVRQERFPEFLRYHLLCDYKQVRRQRLFKMVQKAVKSPEAVFSLMAVLESRADLFSALSDPGHEYWMEHKECLPYIREINLFGVRQMTPLLFVAWEGLSGEDFVRVLKLVSIISFRYIIVCALNPNVLEPAYHAAAKALSDGTAKRPVDLFERLRPVYVTDEKFRQDFAMLDLDTTHHRRKKIAKYILTRLESEASGRDCDFETDPGSIEHILPENPTETWEEHFPERRWEGAVYRLGNLTLLESGANRRIGNAEYPEKSREYEKSGYHLTRHIPEIAPERWSSELLDLRQSRLAHRAVHIWRADFS</sequence>
<dbReference type="PANTHER" id="PTHR35149:SF2">
    <property type="entry name" value="DUF262 DOMAIN-CONTAINING PROTEIN"/>
    <property type="match status" value="1"/>
</dbReference>
<organism evidence="5">
    <name type="scientific">Candidatus Kentrum eta</name>
    <dbReference type="NCBI Taxonomy" id="2126337"/>
    <lineage>
        <taxon>Bacteria</taxon>
        <taxon>Pseudomonadati</taxon>
        <taxon>Pseudomonadota</taxon>
        <taxon>Gammaproteobacteria</taxon>
        <taxon>Candidatus Kentrum</taxon>
    </lineage>
</organism>
<protein>
    <recommendedName>
        <fullName evidence="6">DUF262 domain-containing protein</fullName>
    </recommendedName>
</protein>
<evidence type="ECO:0008006" key="6">
    <source>
        <dbReference type="Google" id="ProtNLM"/>
    </source>
</evidence>